<protein>
    <submittedName>
        <fullName evidence="2">Uncharacterized protein</fullName>
    </submittedName>
</protein>
<keyword evidence="1" id="KW-0812">Transmembrane</keyword>
<evidence type="ECO:0000313" key="2">
    <source>
        <dbReference type="EMBL" id="TCK27174.1"/>
    </source>
</evidence>
<keyword evidence="1" id="KW-1133">Transmembrane helix</keyword>
<dbReference type="AlphaFoldDB" id="A0A4R1HWP9"/>
<feature type="transmembrane region" description="Helical" evidence="1">
    <location>
        <begin position="87"/>
        <end position="107"/>
    </location>
</feature>
<sequence>MLDPHWVFVAAALGLIGSVRYAVATLVGSARPNLVTFSLWAAAPLIGFFAQLDAGVGLPAVQTLVAGVGPSFVVVSGMVSRHGRARIGVFDVACAAVAVLALGVWLGLGQAPLAVFVAVAADAIAALPTIRKAWRDPGSENVLFYVLIGAGATVTLLTITTWEPSTWAFALYILVLCVLIIVLVVTRRYARRPRDRRH</sequence>
<evidence type="ECO:0000313" key="3">
    <source>
        <dbReference type="Proteomes" id="UP000295560"/>
    </source>
</evidence>
<name>A0A4R1HWP9_PSEEN</name>
<keyword evidence="3" id="KW-1185">Reference proteome</keyword>
<feature type="transmembrane region" description="Helical" evidence="1">
    <location>
        <begin position="6"/>
        <end position="27"/>
    </location>
</feature>
<feature type="transmembrane region" description="Helical" evidence="1">
    <location>
        <begin position="168"/>
        <end position="190"/>
    </location>
</feature>
<dbReference type="EMBL" id="SMFZ01000001">
    <property type="protein sequence ID" value="TCK27174.1"/>
    <property type="molecule type" value="Genomic_DNA"/>
</dbReference>
<comment type="caution">
    <text evidence="2">The sequence shown here is derived from an EMBL/GenBank/DDBJ whole genome shotgun (WGS) entry which is preliminary data.</text>
</comment>
<keyword evidence="1" id="KW-0472">Membrane</keyword>
<feature type="transmembrane region" description="Helical" evidence="1">
    <location>
        <begin position="34"/>
        <end position="50"/>
    </location>
</feature>
<accession>A0A4R1HWP9</accession>
<gene>
    <name evidence="2" type="ORF">EV378_3036</name>
</gene>
<proteinExistence type="predicted"/>
<dbReference type="RefSeq" id="WP_132425523.1">
    <property type="nucleotide sequence ID" value="NZ_SMFZ01000001.1"/>
</dbReference>
<evidence type="ECO:0000256" key="1">
    <source>
        <dbReference type="SAM" id="Phobius"/>
    </source>
</evidence>
<feature type="transmembrane region" description="Helical" evidence="1">
    <location>
        <begin position="113"/>
        <end position="130"/>
    </location>
</feature>
<feature type="transmembrane region" description="Helical" evidence="1">
    <location>
        <begin position="56"/>
        <end position="75"/>
    </location>
</feature>
<feature type="transmembrane region" description="Helical" evidence="1">
    <location>
        <begin position="142"/>
        <end position="162"/>
    </location>
</feature>
<dbReference type="OrthoDB" id="2242787at2"/>
<organism evidence="2 3">
    <name type="scientific">Pseudonocardia endophytica</name>
    <dbReference type="NCBI Taxonomy" id="401976"/>
    <lineage>
        <taxon>Bacteria</taxon>
        <taxon>Bacillati</taxon>
        <taxon>Actinomycetota</taxon>
        <taxon>Actinomycetes</taxon>
        <taxon>Pseudonocardiales</taxon>
        <taxon>Pseudonocardiaceae</taxon>
        <taxon>Pseudonocardia</taxon>
    </lineage>
</organism>
<reference evidence="2 3" key="1">
    <citation type="submission" date="2019-03" db="EMBL/GenBank/DDBJ databases">
        <title>Sequencing the genomes of 1000 actinobacteria strains.</title>
        <authorList>
            <person name="Klenk H.-P."/>
        </authorList>
    </citation>
    <scope>NUCLEOTIDE SEQUENCE [LARGE SCALE GENOMIC DNA]</scope>
    <source>
        <strain evidence="2 3">DSM 44969</strain>
    </source>
</reference>
<dbReference type="Proteomes" id="UP000295560">
    <property type="component" value="Unassembled WGS sequence"/>
</dbReference>